<gene>
    <name evidence="2" type="ORF">SAMN05216205_5742</name>
</gene>
<proteinExistence type="predicted"/>
<feature type="compositionally biased region" description="Polar residues" evidence="1">
    <location>
        <begin position="26"/>
        <end position="38"/>
    </location>
</feature>
<reference evidence="2 3" key="1">
    <citation type="submission" date="2016-10" db="EMBL/GenBank/DDBJ databases">
        <authorList>
            <person name="Varghese N."/>
            <person name="Submissions S."/>
        </authorList>
    </citation>
    <scope>NUCLEOTIDE SEQUENCE [LARGE SCALE GENOMIC DNA]</scope>
    <source>
        <strain evidence="2 3">DSM 18327</strain>
    </source>
</reference>
<evidence type="ECO:0000313" key="2">
    <source>
        <dbReference type="EMBL" id="SED62332.1"/>
    </source>
</evidence>
<protein>
    <submittedName>
        <fullName evidence="2">Uncharacterized protein</fullName>
    </submittedName>
</protein>
<accession>A0ABY0YIX6</accession>
<dbReference type="EMBL" id="FNRV01000001">
    <property type="protein sequence ID" value="SED62332.1"/>
    <property type="molecule type" value="Genomic_DNA"/>
</dbReference>
<feature type="region of interest" description="Disordered" evidence="1">
    <location>
        <begin position="26"/>
        <end position="45"/>
    </location>
</feature>
<name>A0ABY0YIX6_9PSED</name>
<organism evidence="2 3">
    <name type="scientific">Pseudomonas mohnii</name>
    <dbReference type="NCBI Taxonomy" id="395600"/>
    <lineage>
        <taxon>Bacteria</taxon>
        <taxon>Pseudomonadati</taxon>
        <taxon>Pseudomonadota</taxon>
        <taxon>Gammaproteobacteria</taxon>
        <taxon>Pseudomonadales</taxon>
        <taxon>Pseudomonadaceae</taxon>
        <taxon>Pseudomonas</taxon>
    </lineage>
</organism>
<evidence type="ECO:0000313" key="3">
    <source>
        <dbReference type="Proteomes" id="UP000199665"/>
    </source>
</evidence>
<dbReference type="Proteomes" id="UP000199665">
    <property type="component" value="Unassembled WGS sequence"/>
</dbReference>
<comment type="caution">
    <text evidence="2">The sequence shown here is derived from an EMBL/GenBank/DDBJ whole genome shotgun (WGS) entry which is preliminary data.</text>
</comment>
<keyword evidence="3" id="KW-1185">Reference proteome</keyword>
<evidence type="ECO:0000256" key="1">
    <source>
        <dbReference type="SAM" id="MobiDB-lite"/>
    </source>
</evidence>
<sequence>MSDVTVKAVIIPRSVCLGSKCSNALNGSHSGNGDDCQSSPPPSRARVIQFNQSNSFRPDQ</sequence>